<dbReference type="Gene3D" id="3.40.50.720">
    <property type="entry name" value="NAD(P)-binding Rossmann-like Domain"/>
    <property type="match status" value="1"/>
</dbReference>
<dbReference type="InterPro" id="IPR036291">
    <property type="entry name" value="NAD(P)-bd_dom_sf"/>
</dbReference>
<keyword evidence="3" id="KW-0472">Membrane</keyword>
<evidence type="ECO:0000256" key="2">
    <source>
        <dbReference type="ARBA" id="ARBA00023002"/>
    </source>
</evidence>
<keyword evidence="2" id="KW-0560">Oxidoreductase</keyword>
<keyword evidence="3" id="KW-0812">Transmembrane</keyword>
<sequence>MSESTARSVIAIVGASGTLGAYIFYQLKHSPYDFEIRTLSRKLTPPKGGDKQNHCQVDFNNVKQLEEALKGCNFLVNCMGTEGAYHAAKVNLVHAAAAVGVFGYITSDFGVDYNFPGKHFDHPCWHEKRDHIEYSKKQGLRTIAIFPGLFQEAPFGAFGPWHGFDPETRTFVVAGTGHEPITTSSKLDIGSAVARICHLVLSTEDTKDKPPTQPLAGKDYIRIASHSITPYEVIKVIHAHGETENKTSGDDRSKDWKVDALTTEEMRAKFQSTMKLVVMDDVARAALGPEFDIEFANEIAGRVFRAMGDGSLHFKTNDNELLNPGQKYWKWRSVSNFERDTIPKALF</sequence>
<feature type="domain" description="NmrA-like" evidence="4">
    <location>
        <begin position="8"/>
        <end position="221"/>
    </location>
</feature>
<dbReference type="GO" id="GO:0016491">
    <property type="term" value="F:oxidoreductase activity"/>
    <property type="evidence" value="ECO:0007669"/>
    <property type="project" value="UniProtKB-KW"/>
</dbReference>
<dbReference type="PANTHER" id="PTHR47706">
    <property type="entry name" value="NMRA-LIKE FAMILY PROTEIN"/>
    <property type="match status" value="1"/>
</dbReference>
<dbReference type="Proteomes" id="UP000091956">
    <property type="component" value="Unassembled WGS sequence"/>
</dbReference>
<gene>
    <name evidence="5" type="ORF">VE01_04694</name>
</gene>
<dbReference type="InterPro" id="IPR051609">
    <property type="entry name" value="NmrA/Isoflavone_reductase-like"/>
</dbReference>
<dbReference type="EMBL" id="KV460223">
    <property type="protein sequence ID" value="OBT97323.2"/>
    <property type="molecule type" value="Genomic_DNA"/>
</dbReference>
<reference evidence="5 6" key="1">
    <citation type="submission" date="2016-03" db="EMBL/GenBank/DDBJ databases">
        <title>Comparative genomics of Pseudogymnoascus destructans, the fungus causing white-nose syndrome of bats.</title>
        <authorList>
            <person name="Palmer J.M."/>
            <person name="Drees K.P."/>
            <person name="Foster J.T."/>
            <person name="Lindner D.L."/>
        </authorList>
    </citation>
    <scope>NUCLEOTIDE SEQUENCE [LARGE SCALE GENOMIC DNA]</scope>
    <source>
        <strain evidence="5 6">UAMH 10579</strain>
    </source>
</reference>
<evidence type="ECO:0000256" key="1">
    <source>
        <dbReference type="ARBA" id="ARBA00022857"/>
    </source>
</evidence>
<keyword evidence="3" id="KW-1133">Transmembrane helix</keyword>
<dbReference type="PANTHER" id="PTHR47706:SF9">
    <property type="entry name" value="NMRA-LIKE DOMAIN-CONTAINING PROTEIN-RELATED"/>
    <property type="match status" value="1"/>
</dbReference>
<organism evidence="5 6">
    <name type="scientific">Pseudogymnoascus verrucosus</name>
    <dbReference type="NCBI Taxonomy" id="342668"/>
    <lineage>
        <taxon>Eukaryota</taxon>
        <taxon>Fungi</taxon>
        <taxon>Dikarya</taxon>
        <taxon>Ascomycota</taxon>
        <taxon>Pezizomycotina</taxon>
        <taxon>Leotiomycetes</taxon>
        <taxon>Thelebolales</taxon>
        <taxon>Thelebolaceae</taxon>
        <taxon>Pseudogymnoascus</taxon>
    </lineage>
</organism>
<protein>
    <recommendedName>
        <fullName evidence="4">NmrA-like domain-containing protein</fullName>
    </recommendedName>
</protein>
<evidence type="ECO:0000256" key="3">
    <source>
        <dbReference type="SAM" id="Phobius"/>
    </source>
</evidence>
<dbReference type="InterPro" id="IPR008030">
    <property type="entry name" value="NmrA-like"/>
</dbReference>
<dbReference type="AlphaFoldDB" id="A0A1B8GNA4"/>
<keyword evidence="1" id="KW-0521">NADP</keyword>
<dbReference type="STRING" id="342668.A0A1B8GNA4"/>
<dbReference type="SUPFAM" id="SSF51735">
    <property type="entry name" value="NAD(P)-binding Rossmann-fold domains"/>
    <property type="match status" value="1"/>
</dbReference>
<keyword evidence="6" id="KW-1185">Reference proteome</keyword>
<reference evidence="6" key="2">
    <citation type="journal article" date="2018" name="Nat. Commun.">
        <title>Extreme sensitivity to ultraviolet light in the fungal pathogen causing white-nose syndrome of bats.</title>
        <authorList>
            <person name="Palmer J.M."/>
            <person name="Drees K.P."/>
            <person name="Foster J.T."/>
            <person name="Lindner D.L."/>
        </authorList>
    </citation>
    <scope>NUCLEOTIDE SEQUENCE [LARGE SCALE GENOMIC DNA]</scope>
    <source>
        <strain evidence="6">UAMH 10579</strain>
    </source>
</reference>
<evidence type="ECO:0000313" key="5">
    <source>
        <dbReference type="EMBL" id="OBT97323.2"/>
    </source>
</evidence>
<evidence type="ECO:0000313" key="6">
    <source>
        <dbReference type="Proteomes" id="UP000091956"/>
    </source>
</evidence>
<feature type="transmembrane region" description="Helical" evidence="3">
    <location>
        <begin position="6"/>
        <end position="25"/>
    </location>
</feature>
<evidence type="ECO:0000259" key="4">
    <source>
        <dbReference type="Pfam" id="PF05368"/>
    </source>
</evidence>
<dbReference type="Pfam" id="PF05368">
    <property type="entry name" value="NmrA"/>
    <property type="match status" value="1"/>
</dbReference>
<name>A0A1B8GNA4_9PEZI</name>
<accession>A0A1B8GNA4</accession>
<dbReference type="GeneID" id="28838080"/>
<proteinExistence type="predicted"/>
<dbReference type="RefSeq" id="XP_059319752.1">
    <property type="nucleotide sequence ID" value="XM_059463642.1"/>
</dbReference>